<feature type="compositionally biased region" description="Low complexity" evidence="1">
    <location>
        <begin position="322"/>
        <end position="340"/>
    </location>
</feature>
<evidence type="ECO:0000313" key="3">
    <source>
        <dbReference type="Proteomes" id="UP000051054"/>
    </source>
</evidence>
<comment type="caution">
    <text evidence="2">The sequence shown here is derived from an EMBL/GenBank/DDBJ whole genome shotgun (WGS) entry which is preliminary data.</text>
</comment>
<accession>A0A0R1WKE4</accession>
<feature type="compositionally biased region" description="Polar residues" evidence="1">
    <location>
        <begin position="306"/>
        <end position="321"/>
    </location>
</feature>
<dbReference type="Proteomes" id="UP000051054">
    <property type="component" value="Unassembled WGS sequence"/>
</dbReference>
<dbReference type="STRING" id="1423755.FC40_GL001050"/>
<evidence type="ECO:0000256" key="1">
    <source>
        <dbReference type="SAM" id="MobiDB-lite"/>
    </source>
</evidence>
<feature type="region of interest" description="Disordered" evidence="1">
    <location>
        <begin position="295"/>
        <end position="340"/>
    </location>
</feature>
<reference evidence="2 3" key="1">
    <citation type="journal article" date="2015" name="Genome Announc.">
        <title>Expanding the biotechnology potential of lactobacilli through comparative genomics of 213 strains and associated genera.</title>
        <authorList>
            <person name="Sun Z."/>
            <person name="Harris H.M."/>
            <person name="McCann A."/>
            <person name="Guo C."/>
            <person name="Argimon S."/>
            <person name="Zhang W."/>
            <person name="Yang X."/>
            <person name="Jeffery I.B."/>
            <person name="Cooney J.C."/>
            <person name="Kagawa T.F."/>
            <person name="Liu W."/>
            <person name="Song Y."/>
            <person name="Salvetti E."/>
            <person name="Wrobel A."/>
            <person name="Rasinkangas P."/>
            <person name="Parkhill J."/>
            <person name="Rea M.C."/>
            <person name="O'Sullivan O."/>
            <person name="Ritari J."/>
            <person name="Douillard F.P."/>
            <person name="Paul Ross R."/>
            <person name="Yang R."/>
            <person name="Briner A.E."/>
            <person name="Felis G.E."/>
            <person name="de Vos W.M."/>
            <person name="Barrangou R."/>
            <person name="Klaenhammer T.R."/>
            <person name="Caufield P.W."/>
            <person name="Cui Y."/>
            <person name="Zhang H."/>
            <person name="O'Toole P.W."/>
        </authorList>
    </citation>
    <scope>NUCLEOTIDE SEQUENCE [LARGE SCALE GENOMIC DNA]</scope>
    <source>
        <strain evidence="2 3">DSM 18933</strain>
    </source>
</reference>
<protein>
    <submittedName>
        <fullName evidence="2">YbbR like protein</fullName>
    </submittedName>
</protein>
<proteinExistence type="predicted"/>
<dbReference type="Gene3D" id="2.170.120.30">
    <property type="match status" value="1"/>
</dbReference>
<keyword evidence="3" id="KW-1185">Reference proteome</keyword>
<sequence>MNSAQFSPTRSATSSNLMSNNKSVTVKMPVKIKGQSSDEFISGVPSEVEVRLIGPSAQVTAASNTKNFEVYIDVTGLKQGNHQVKLEHTGLNREVGVKFDSETLNIKIAAKKVKSFPVQVRYNSDNIADGFLAGTPKLNYRKVTVIGAKHDVNNIAMVVANINLPYSIKENFSGSVFLEALDKNGRILDVDFEPETVKVNLPIYTATASKKVSINLIHTDGQKGYNYQLSSDTKSVILHGTKQALDNISVLNVPVSVAGITSTKTKTIQVQAPVSGILSISPTTITVTITVLGNDSNSESERVDNSIENNLKQNNQSNHEQNNTSVSNGSTSASSSSASD</sequence>
<dbReference type="PANTHER" id="PTHR37804:SF1">
    <property type="entry name" value="CDAA REGULATORY PROTEIN CDAR"/>
    <property type="match status" value="1"/>
</dbReference>
<evidence type="ECO:0000313" key="2">
    <source>
        <dbReference type="EMBL" id="KRM18370.1"/>
    </source>
</evidence>
<dbReference type="PATRIC" id="fig|1423755.3.peg.1107"/>
<dbReference type="Gene3D" id="2.170.120.40">
    <property type="entry name" value="YbbR-like domain"/>
    <property type="match status" value="2"/>
</dbReference>
<dbReference type="AlphaFoldDB" id="A0A0R1WKE4"/>
<dbReference type="Pfam" id="PF07949">
    <property type="entry name" value="YbbR"/>
    <property type="match status" value="3"/>
</dbReference>
<gene>
    <name evidence="2" type="ORF">FC40_GL001050</name>
</gene>
<organism evidence="2 3">
    <name type="scientific">Ligilactobacillus hayakitensis DSM 18933 = JCM 14209</name>
    <dbReference type="NCBI Taxonomy" id="1423755"/>
    <lineage>
        <taxon>Bacteria</taxon>
        <taxon>Bacillati</taxon>
        <taxon>Bacillota</taxon>
        <taxon>Bacilli</taxon>
        <taxon>Lactobacillales</taxon>
        <taxon>Lactobacillaceae</taxon>
        <taxon>Ligilactobacillus</taxon>
    </lineage>
</organism>
<feature type="region of interest" description="Disordered" evidence="1">
    <location>
        <begin position="1"/>
        <end position="20"/>
    </location>
</feature>
<dbReference type="InterPro" id="IPR053154">
    <property type="entry name" value="c-di-AMP_regulator"/>
</dbReference>
<dbReference type="eggNOG" id="COG4856">
    <property type="taxonomic scope" value="Bacteria"/>
</dbReference>
<dbReference type="InterPro" id="IPR012505">
    <property type="entry name" value="YbbR"/>
</dbReference>
<dbReference type="PANTHER" id="PTHR37804">
    <property type="entry name" value="CDAA REGULATORY PROTEIN CDAR"/>
    <property type="match status" value="1"/>
</dbReference>
<name>A0A0R1WKE4_9LACO</name>
<dbReference type="EMBL" id="AZGD01000095">
    <property type="protein sequence ID" value="KRM18370.1"/>
    <property type="molecule type" value="Genomic_DNA"/>
</dbReference>